<reference evidence="1 2" key="1">
    <citation type="submission" date="2022-05" db="EMBL/GenBank/DDBJ databases">
        <authorList>
            <person name="Friedrich I."/>
            <person name="Poehlein A."/>
            <person name="Schneider D."/>
            <person name="Hertel R."/>
            <person name="Daniel R."/>
        </authorList>
    </citation>
    <scope>NUCLEOTIDE SEQUENCE [LARGE SCALE GENOMIC DNA]</scope>
</reference>
<proteinExistence type="predicted"/>
<keyword evidence="2" id="KW-1185">Reference proteome</keyword>
<protein>
    <submittedName>
        <fullName evidence="1">Uncharacterized protein</fullName>
    </submittedName>
</protein>
<dbReference type="Proteomes" id="UP001056576">
    <property type="component" value="Segment"/>
</dbReference>
<accession>A0A9E7MTU1</accession>
<name>A0A9E7MTU1_9CAUD</name>
<sequence>MTTVTKFDRWRRWDKANPEFYAAWKDYAQEALQAGVPKISGWLLANRIRWDCDIQTKGDAFKVPNDFIAYFVRLWIAEHPNHARFFECRPLKTAISDEAIAEHLLDRVTV</sequence>
<evidence type="ECO:0000313" key="2">
    <source>
        <dbReference type="Proteomes" id="UP001056576"/>
    </source>
</evidence>
<gene>
    <name evidence="1" type="ORF">KIKIMORA_04280</name>
</gene>
<dbReference type="EMBL" id="ON529857">
    <property type="protein sequence ID" value="USN15546.1"/>
    <property type="molecule type" value="Genomic_DNA"/>
</dbReference>
<organism evidence="1 2">
    <name type="scientific">Brevundimonas phage vB_BpoS-Kikimora</name>
    <dbReference type="NCBI Taxonomy" id="2948601"/>
    <lineage>
        <taxon>Viruses</taxon>
        <taxon>Duplodnaviria</taxon>
        <taxon>Heunggongvirae</taxon>
        <taxon>Uroviricota</taxon>
        <taxon>Caudoviricetes</taxon>
        <taxon>Jeanschmidtviridae</taxon>
        <taxon>Kikimoravirus</taxon>
        <taxon>Kikimoravirus kikimora</taxon>
    </lineage>
</organism>
<evidence type="ECO:0000313" key="1">
    <source>
        <dbReference type="EMBL" id="USN15546.1"/>
    </source>
</evidence>